<organism evidence="9 10">
    <name type="scientific">Clathrus columnatus</name>
    <dbReference type="NCBI Taxonomy" id="1419009"/>
    <lineage>
        <taxon>Eukaryota</taxon>
        <taxon>Fungi</taxon>
        <taxon>Dikarya</taxon>
        <taxon>Basidiomycota</taxon>
        <taxon>Agaricomycotina</taxon>
        <taxon>Agaricomycetes</taxon>
        <taxon>Phallomycetidae</taxon>
        <taxon>Phallales</taxon>
        <taxon>Clathraceae</taxon>
        <taxon>Clathrus</taxon>
    </lineage>
</organism>
<name>A0AAV5AF24_9AGAM</name>
<evidence type="ECO:0000256" key="6">
    <source>
        <dbReference type="PROSITE-ProRule" id="PRU00125"/>
    </source>
</evidence>
<feature type="compositionally biased region" description="Polar residues" evidence="7">
    <location>
        <begin position="62"/>
        <end position="77"/>
    </location>
</feature>
<feature type="domain" description="LIM zinc-binding" evidence="8">
    <location>
        <begin position="164"/>
        <end position="228"/>
    </location>
</feature>
<dbReference type="InterPro" id="IPR001781">
    <property type="entry name" value="Znf_LIM"/>
</dbReference>
<evidence type="ECO:0000256" key="4">
    <source>
        <dbReference type="ARBA" id="ARBA00022833"/>
    </source>
</evidence>
<dbReference type="AlphaFoldDB" id="A0AAV5AF24"/>
<evidence type="ECO:0000313" key="10">
    <source>
        <dbReference type="Proteomes" id="UP001050691"/>
    </source>
</evidence>
<proteinExistence type="predicted"/>
<feature type="region of interest" description="Disordered" evidence="7">
    <location>
        <begin position="347"/>
        <end position="385"/>
    </location>
</feature>
<evidence type="ECO:0000256" key="1">
    <source>
        <dbReference type="ARBA" id="ARBA00004123"/>
    </source>
</evidence>
<reference evidence="9" key="1">
    <citation type="submission" date="2021-10" db="EMBL/GenBank/DDBJ databases">
        <title>De novo Genome Assembly of Clathrus columnatus (Basidiomycota, Fungi) Using Illumina and Nanopore Sequence Data.</title>
        <authorList>
            <person name="Ogiso-Tanaka E."/>
            <person name="Itagaki H."/>
            <person name="Hosoya T."/>
            <person name="Hosaka K."/>
        </authorList>
    </citation>
    <scope>NUCLEOTIDE SEQUENCE</scope>
    <source>
        <strain evidence="9">MO-923</strain>
    </source>
</reference>
<feature type="region of interest" description="Disordered" evidence="7">
    <location>
        <begin position="288"/>
        <end position="329"/>
    </location>
</feature>
<dbReference type="GO" id="GO:0005737">
    <property type="term" value="C:cytoplasm"/>
    <property type="evidence" value="ECO:0007669"/>
    <property type="project" value="TreeGrafter"/>
</dbReference>
<dbReference type="Proteomes" id="UP001050691">
    <property type="component" value="Unassembled WGS sequence"/>
</dbReference>
<feature type="compositionally biased region" description="Polar residues" evidence="7">
    <location>
        <begin position="313"/>
        <end position="329"/>
    </location>
</feature>
<evidence type="ECO:0000259" key="8">
    <source>
        <dbReference type="PROSITE" id="PS50023"/>
    </source>
</evidence>
<evidence type="ECO:0000256" key="2">
    <source>
        <dbReference type="ARBA" id="ARBA00022723"/>
    </source>
</evidence>
<dbReference type="GO" id="GO:0030695">
    <property type="term" value="F:GTPase regulator activity"/>
    <property type="evidence" value="ECO:0007669"/>
    <property type="project" value="UniProtKB-ARBA"/>
</dbReference>
<feature type="compositionally biased region" description="Polar residues" evidence="7">
    <location>
        <begin position="32"/>
        <end position="54"/>
    </location>
</feature>
<evidence type="ECO:0000256" key="5">
    <source>
        <dbReference type="ARBA" id="ARBA00023242"/>
    </source>
</evidence>
<evidence type="ECO:0000256" key="7">
    <source>
        <dbReference type="SAM" id="MobiDB-lite"/>
    </source>
</evidence>
<feature type="region of interest" description="Disordered" evidence="7">
    <location>
        <begin position="233"/>
        <end position="262"/>
    </location>
</feature>
<feature type="region of interest" description="Disordered" evidence="7">
    <location>
        <begin position="1"/>
        <end position="79"/>
    </location>
</feature>
<dbReference type="SMART" id="SM00132">
    <property type="entry name" value="LIM"/>
    <property type="match status" value="2"/>
</dbReference>
<dbReference type="EMBL" id="BPWL01000006">
    <property type="protein sequence ID" value="GJJ11304.1"/>
    <property type="molecule type" value="Genomic_DNA"/>
</dbReference>
<dbReference type="CDD" id="cd08368">
    <property type="entry name" value="LIM"/>
    <property type="match status" value="1"/>
</dbReference>
<dbReference type="GO" id="GO:0005634">
    <property type="term" value="C:nucleus"/>
    <property type="evidence" value="ECO:0007669"/>
    <property type="project" value="UniProtKB-SubCell"/>
</dbReference>
<dbReference type="Pfam" id="PF00412">
    <property type="entry name" value="LIM"/>
    <property type="match status" value="1"/>
</dbReference>
<dbReference type="PANTHER" id="PTHR24215:SF35">
    <property type="entry name" value="MUSCLE LIM PROTEIN MLP84B"/>
    <property type="match status" value="1"/>
</dbReference>
<dbReference type="PROSITE" id="PS50023">
    <property type="entry name" value="LIM_DOMAIN_2"/>
    <property type="match status" value="2"/>
</dbReference>
<keyword evidence="6" id="KW-0440">LIM domain</keyword>
<dbReference type="PANTHER" id="PTHR24215">
    <property type="entry name" value="RHO-GTPASE-ACTIVATING PROTEIN LRG1"/>
    <property type="match status" value="1"/>
</dbReference>
<feature type="region of interest" description="Disordered" evidence="7">
    <location>
        <begin position="522"/>
        <end position="555"/>
    </location>
</feature>
<keyword evidence="3" id="KW-0677">Repeat</keyword>
<keyword evidence="4 6" id="KW-0862">Zinc</keyword>
<evidence type="ECO:0000313" key="9">
    <source>
        <dbReference type="EMBL" id="GJJ11304.1"/>
    </source>
</evidence>
<feature type="domain" description="LIM zinc-binding" evidence="8">
    <location>
        <begin position="397"/>
        <end position="469"/>
    </location>
</feature>
<dbReference type="PROSITE" id="PS00478">
    <property type="entry name" value="LIM_DOMAIN_1"/>
    <property type="match status" value="1"/>
</dbReference>
<sequence>MQHAVDAAGLPLHPQSCGTELRRRKEPMINGQKRTYTTPPRSRANSTAATSTKSPLAKSFIGSASSPNRTSRMSTSPLHKVEELQDPLNELPGDIVASPEDATLAKVYGSILQPTSELSIHTCARCSTVFTPDATIYPDLSIDSRASPQFLCRHCFVNHGGSRGKCKSCSRDVLVVTSEGGFIEFSGKVWHKQCFRCENCNIDISNLPMVDLFGKPSCQGCFDTCTSRSRSPNKTPTKKFAEVTNNLGGTNRGSRESSPALEELSERLGIPRRIIPVKDIEDPFLAKVSTSSTPERTNSPGKLSNKLVGKPSGTGNSTISNTPPKTGTACTQSVSFVRDAKGICHPECTESNRGRSRALPSPLRITVPESHPIPDPVKEPRTAPPAPRIFPRFGDSESCPGCQKAVSIMEVGVVLGPQNKRWHKLCLVCGGKGAKPPRPGCGKILDSSARLDKDGAVWCRECMLILPMEKRTSPTSSPVRNKIAPMYTGQVASHLTGGSSIVARQLTGNAVGLLRNGSISPTRQLRSVSPTKGLGLKSKYPRPIGARNKSVDEGRGMFLIRQMTGHEQSEYT</sequence>
<dbReference type="GO" id="GO:0046872">
    <property type="term" value="F:metal ion binding"/>
    <property type="evidence" value="ECO:0007669"/>
    <property type="project" value="UniProtKB-KW"/>
</dbReference>
<dbReference type="Gene3D" id="2.10.110.10">
    <property type="entry name" value="Cysteine Rich Protein"/>
    <property type="match status" value="2"/>
</dbReference>
<keyword evidence="5" id="KW-0539">Nucleus</keyword>
<keyword evidence="10" id="KW-1185">Reference proteome</keyword>
<comment type="subcellular location">
    <subcellularLocation>
        <location evidence="1">Nucleus</location>
    </subcellularLocation>
</comment>
<dbReference type="GO" id="GO:0030036">
    <property type="term" value="P:actin cytoskeleton organization"/>
    <property type="evidence" value="ECO:0007669"/>
    <property type="project" value="TreeGrafter"/>
</dbReference>
<gene>
    <name evidence="9" type="ORF">Clacol_005536</name>
</gene>
<feature type="compositionally biased region" description="Polar residues" evidence="7">
    <location>
        <begin position="288"/>
        <end position="302"/>
    </location>
</feature>
<accession>A0AAV5AF24</accession>
<keyword evidence="2 6" id="KW-0479">Metal-binding</keyword>
<comment type="caution">
    <text evidence="9">The sequence shown here is derived from an EMBL/GenBank/DDBJ whole genome shotgun (WGS) entry which is preliminary data.</text>
</comment>
<evidence type="ECO:0000256" key="3">
    <source>
        <dbReference type="ARBA" id="ARBA00022737"/>
    </source>
</evidence>
<protein>
    <recommendedName>
        <fullName evidence="8">LIM zinc-binding domain-containing protein</fullName>
    </recommendedName>
</protein>